<dbReference type="InterPro" id="IPR016163">
    <property type="entry name" value="Ald_DH_C"/>
</dbReference>
<dbReference type="Gene3D" id="3.40.309.10">
    <property type="entry name" value="Aldehyde Dehydrogenase, Chain A, domain 2"/>
    <property type="match status" value="1"/>
</dbReference>
<evidence type="ECO:0000259" key="4">
    <source>
        <dbReference type="Pfam" id="PF00171"/>
    </source>
</evidence>
<name>A0A2B7XNJ9_POLH7</name>
<evidence type="ECO:0000256" key="2">
    <source>
        <dbReference type="ARBA" id="ARBA00023027"/>
    </source>
</evidence>
<accession>A0A2B7XNJ9</accession>
<feature type="non-terminal residue" evidence="5">
    <location>
        <position position="1"/>
    </location>
</feature>
<protein>
    <recommendedName>
        <fullName evidence="4">Aldehyde dehydrogenase domain-containing protein</fullName>
    </recommendedName>
</protein>
<gene>
    <name evidence="5" type="ORF">AJ80_07537</name>
</gene>
<keyword evidence="6" id="KW-1185">Reference proteome</keyword>
<dbReference type="PANTHER" id="PTHR42986:SF1">
    <property type="entry name" value="BENZALDEHYDE DEHYDROGENASE YFMT"/>
    <property type="match status" value="1"/>
</dbReference>
<dbReference type="STRING" id="1447883.A0A2B7XNJ9"/>
<evidence type="ECO:0000256" key="1">
    <source>
        <dbReference type="ARBA" id="ARBA00009986"/>
    </source>
</evidence>
<dbReference type="PANTHER" id="PTHR42986">
    <property type="entry name" value="BENZALDEHYDE DEHYDROGENASE YFMT"/>
    <property type="match status" value="1"/>
</dbReference>
<dbReference type="SUPFAM" id="SSF53720">
    <property type="entry name" value="ALDH-like"/>
    <property type="match status" value="1"/>
</dbReference>
<evidence type="ECO:0000256" key="3">
    <source>
        <dbReference type="SAM" id="MobiDB-lite"/>
    </source>
</evidence>
<dbReference type="EMBL" id="PDNA01000148">
    <property type="protein sequence ID" value="PGH10178.1"/>
    <property type="molecule type" value="Genomic_DNA"/>
</dbReference>
<keyword evidence="2" id="KW-0520">NAD</keyword>
<evidence type="ECO:0000313" key="5">
    <source>
        <dbReference type="EMBL" id="PGH10178.1"/>
    </source>
</evidence>
<evidence type="ECO:0000313" key="6">
    <source>
        <dbReference type="Proteomes" id="UP000224634"/>
    </source>
</evidence>
<proteinExistence type="inferred from homology"/>
<dbReference type="InterPro" id="IPR016161">
    <property type="entry name" value="Ald_DH/histidinol_DH"/>
</dbReference>
<feature type="region of interest" description="Disordered" evidence="3">
    <location>
        <begin position="1"/>
        <end position="21"/>
    </location>
</feature>
<dbReference type="InterPro" id="IPR015590">
    <property type="entry name" value="Aldehyde_DH_dom"/>
</dbReference>
<dbReference type="AlphaFoldDB" id="A0A2B7XNJ9"/>
<feature type="domain" description="Aldehyde dehydrogenase" evidence="4">
    <location>
        <begin position="2"/>
        <end position="43"/>
    </location>
</feature>
<comment type="similarity">
    <text evidence="1">Belongs to the aldehyde dehydrogenase family.</text>
</comment>
<dbReference type="Pfam" id="PF00171">
    <property type="entry name" value="Aldedh"/>
    <property type="match status" value="1"/>
</dbReference>
<sequence length="47" mass="5080">AVHINSPTVHDEPSLPHGGVKKSGYGRFGGLRGLDEFLTTKAVTWMD</sequence>
<organism evidence="5 6">
    <name type="scientific">Polytolypa hystricis (strain UAMH7299)</name>
    <dbReference type="NCBI Taxonomy" id="1447883"/>
    <lineage>
        <taxon>Eukaryota</taxon>
        <taxon>Fungi</taxon>
        <taxon>Dikarya</taxon>
        <taxon>Ascomycota</taxon>
        <taxon>Pezizomycotina</taxon>
        <taxon>Eurotiomycetes</taxon>
        <taxon>Eurotiomycetidae</taxon>
        <taxon>Onygenales</taxon>
        <taxon>Onygenales incertae sedis</taxon>
        <taxon>Polytolypa</taxon>
    </lineage>
</organism>
<dbReference type="Proteomes" id="UP000224634">
    <property type="component" value="Unassembled WGS sequence"/>
</dbReference>
<dbReference type="GO" id="GO:0016620">
    <property type="term" value="F:oxidoreductase activity, acting on the aldehyde or oxo group of donors, NAD or NADP as acceptor"/>
    <property type="evidence" value="ECO:0007669"/>
    <property type="project" value="InterPro"/>
</dbReference>
<comment type="caution">
    <text evidence="5">The sequence shown here is derived from an EMBL/GenBank/DDBJ whole genome shotgun (WGS) entry which is preliminary data.</text>
</comment>
<reference evidence="5 6" key="1">
    <citation type="submission" date="2017-10" db="EMBL/GenBank/DDBJ databases">
        <title>Comparative genomics in systemic dimorphic fungi from Ajellomycetaceae.</title>
        <authorList>
            <person name="Munoz J.F."/>
            <person name="Mcewen J.G."/>
            <person name="Clay O.K."/>
            <person name="Cuomo C.A."/>
        </authorList>
    </citation>
    <scope>NUCLEOTIDE SEQUENCE [LARGE SCALE GENOMIC DNA]</scope>
    <source>
        <strain evidence="5 6">UAMH7299</strain>
    </source>
</reference>
<dbReference type="OrthoDB" id="310895at2759"/>